<dbReference type="EMBL" id="BMQA01000119">
    <property type="protein sequence ID" value="GGJ70301.1"/>
    <property type="molecule type" value="Genomic_DNA"/>
</dbReference>
<dbReference type="Pfam" id="PF14525">
    <property type="entry name" value="AraC_binding_2"/>
    <property type="match status" value="1"/>
</dbReference>
<feature type="domain" description="Transcription regulator HTH AraC- type ligand binding" evidence="2">
    <location>
        <begin position="25"/>
        <end position="197"/>
    </location>
</feature>
<dbReference type="Proteomes" id="UP000657574">
    <property type="component" value="Unassembled WGS sequence"/>
</dbReference>
<gene>
    <name evidence="3" type="ORF">GCM10010121_096200</name>
</gene>
<feature type="region of interest" description="Disordered" evidence="1">
    <location>
        <begin position="234"/>
        <end position="256"/>
    </location>
</feature>
<accession>A0A917UNC8</accession>
<evidence type="ECO:0000256" key="1">
    <source>
        <dbReference type="SAM" id="MobiDB-lite"/>
    </source>
</evidence>
<keyword evidence="4" id="KW-1185">Reference proteome</keyword>
<evidence type="ECO:0000313" key="3">
    <source>
        <dbReference type="EMBL" id="GGJ70301.1"/>
    </source>
</evidence>
<reference evidence="3" key="2">
    <citation type="submission" date="2020-09" db="EMBL/GenBank/DDBJ databases">
        <authorList>
            <person name="Sun Q."/>
            <person name="Ohkuma M."/>
        </authorList>
    </citation>
    <scope>NUCLEOTIDE SEQUENCE</scope>
    <source>
        <strain evidence="3">JCM 3086</strain>
    </source>
</reference>
<evidence type="ECO:0000313" key="4">
    <source>
        <dbReference type="Proteomes" id="UP000657574"/>
    </source>
</evidence>
<dbReference type="RefSeq" id="WP_229841658.1">
    <property type="nucleotide sequence ID" value="NZ_BMQA01000119.1"/>
</dbReference>
<dbReference type="AlphaFoldDB" id="A0A917UNC8"/>
<evidence type="ECO:0000259" key="2">
    <source>
        <dbReference type="Pfam" id="PF14525"/>
    </source>
</evidence>
<reference evidence="3" key="1">
    <citation type="journal article" date="2014" name="Int. J. Syst. Evol. Microbiol.">
        <title>Complete genome sequence of Corynebacterium casei LMG S-19264T (=DSM 44701T), isolated from a smear-ripened cheese.</title>
        <authorList>
            <consortium name="US DOE Joint Genome Institute (JGI-PGF)"/>
            <person name="Walter F."/>
            <person name="Albersmeier A."/>
            <person name="Kalinowski J."/>
            <person name="Ruckert C."/>
        </authorList>
    </citation>
    <scope>NUCLEOTIDE SEQUENCE</scope>
    <source>
        <strain evidence="3">JCM 3086</strain>
    </source>
</reference>
<dbReference type="InterPro" id="IPR035418">
    <property type="entry name" value="AraC-bd_2"/>
</dbReference>
<organism evidence="3 4">
    <name type="scientific">Streptomyces brasiliensis</name>
    <dbReference type="NCBI Taxonomy" id="1954"/>
    <lineage>
        <taxon>Bacteria</taxon>
        <taxon>Bacillati</taxon>
        <taxon>Actinomycetota</taxon>
        <taxon>Actinomycetes</taxon>
        <taxon>Kitasatosporales</taxon>
        <taxon>Streptomycetaceae</taxon>
        <taxon>Streptomyces</taxon>
    </lineage>
</organism>
<comment type="caution">
    <text evidence="3">The sequence shown here is derived from an EMBL/GenBank/DDBJ whole genome shotgun (WGS) entry which is preliminary data.</text>
</comment>
<protein>
    <recommendedName>
        <fullName evidence="2">Transcription regulator HTH AraC- type ligand binding domain-containing protein</fullName>
    </recommendedName>
</protein>
<proteinExistence type="predicted"/>
<name>A0A917UNC8_9ACTN</name>
<sequence length="256" mass="28206">MIKTIFRSEDLPPEERLVRFDELQAKSLHPMRVRSDWAKDFRATARELALAAVNVVELTCSSADVRRTSRLVHESDPELISVIFSLSGGLAVDQLGRDAALGRHDFAAYDSSRPFELRIAAGQDTATLVRAHVPRALLPLPPNKIDRILAVRLPGQEGVGALLTQFFTGLTADTASYRPADVPRLDNVALDLLTAALAHHVDAVSDVPPESHQRTLLLRVQAFVQQHLHEPCLTPGLHRRRAPHLRQLPSPPLPGS</sequence>